<gene>
    <name evidence="2" type="ORF">D0T92_10060</name>
</gene>
<evidence type="ECO:0000313" key="3">
    <source>
        <dbReference type="Proteomes" id="UP000325713"/>
    </source>
</evidence>
<proteinExistence type="predicted"/>
<organism evidence="2 3">
    <name type="scientific">Neisseria zalophi</name>
    <dbReference type="NCBI Taxonomy" id="640030"/>
    <lineage>
        <taxon>Bacteria</taxon>
        <taxon>Pseudomonadati</taxon>
        <taxon>Pseudomonadota</taxon>
        <taxon>Betaproteobacteria</taxon>
        <taxon>Neisseriales</taxon>
        <taxon>Neisseriaceae</taxon>
        <taxon>Neisseria</taxon>
    </lineage>
</organism>
<dbReference type="GO" id="GO:0016787">
    <property type="term" value="F:hydrolase activity"/>
    <property type="evidence" value="ECO:0007669"/>
    <property type="project" value="InterPro"/>
</dbReference>
<dbReference type="SUPFAM" id="SSF52799">
    <property type="entry name" value="(Phosphotyrosine protein) phosphatases II"/>
    <property type="match status" value="1"/>
</dbReference>
<accession>A0A5J6PVT7</accession>
<name>A0A5J6PVT7_9NEIS</name>
<evidence type="ECO:0000259" key="1">
    <source>
        <dbReference type="Pfam" id="PF04273"/>
    </source>
</evidence>
<dbReference type="NCBIfam" id="TIGR01244">
    <property type="entry name" value="TIGR01244 family sulfur transferase"/>
    <property type="match status" value="1"/>
</dbReference>
<evidence type="ECO:0000313" key="2">
    <source>
        <dbReference type="EMBL" id="QEY26839.1"/>
    </source>
</evidence>
<dbReference type="InterPro" id="IPR005939">
    <property type="entry name" value="BLH_phosphatase-like"/>
</dbReference>
<dbReference type="RefSeq" id="WP_151052492.1">
    <property type="nucleotide sequence ID" value="NZ_CP031700.1"/>
</dbReference>
<dbReference type="InterPro" id="IPR029021">
    <property type="entry name" value="Prot-tyrosine_phosphatase-like"/>
</dbReference>
<keyword evidence="3" id="KW-1185">Reference proteome</keyword>
<feature type="domain" description="Beta-lactamase hydrolase-like protein phosphatase-like" evidence="1">
    <location>
        <begin position="3"/>
        <end position="109"/>
    </location>
</feature>
<dbReference type="AlphaFoldDB" id="A0A5J6PVT7"/>
<sequence>MTIRRLTDKIYIASQLTHTSVAEAVALGIKSVFCNRPDGEAIDQTSAEQMKQWFEEADITQFVYLPVTAPMINADVAAEFRAHLTDADVPVLAYCLTGTRSSLLWAYGEVANGMAVADAIAMARNAGVDLSSFEGRLQEAAKGA</sequence>
<dbReference type="Pfam" id="PF04273">
    <property type="entry name" value="BLH_phosphatase"/>
    <property type="match status" value="1"/>
</dbReference>
<dbReference type="EMBL" id="CP031700">
    <property type="protein sequence ID" value="QEY26839.1"/>
    <property type="molecule type" value="Genomic_DNA"/>
</dbReference>
<dbReference type="Gene3D" id="3.90.190.10">
    <property type="entry name" value="Protein tyrosine phosphatase superfamily"/>
    <property type="match status" value="1"/>
</dbReference>
<dbReference type="OrthoDB" id="9802771at2"/>
<protein>
    <submittedName>
        <fullName evidence="2">TIGR01244 family phosphatase</fullName>
    </submittedName>
</protein>
<reference evidence="2 3" key="1">
    <citation type="submission" date="2018-08" db="EMBL/GenBank/DDBJ databases">
        <title>Neisseria zalophi ATCC BAA-2455 complete genome.</title>
        <authorList>
            <person name="Veseli I.A."/>
            <person name="Buttler R."/>
            <person name="Mascarenhas dos Santos A.C."/>
            <person name="Pombert J.-F."/>
        </authorList>
    </citation>
    <scope>NUCLEOTIDE SEQUENCE [LARGE SCALE GENOMIC DNA]</scope>
    <source>
        <strain evidence="2 3">ATCC BAA-2455</strain>
    </source>
</reference>
<dbReference type="KEGG" id="nzl:D0T92_10060"/>
<dbReference type="Proteomes" id="UP000325713">
    <property type="component" value="Chromosome"/>
</dbReference>